<gene>
    <name evidence="2" type="primary">Dere\GG21522</name>
    <name evidence="2" type="synonym">dere_GLEANR_6329</name>
    <name evidence="2" type="synonym">GG21522</name>
    <name evidence="2" type="ORF">Dere_GG21522</name>
</gene>
<evidence type="ECO:0000256" key="1">
    <source>
        <dbReference type="SAM" id="MobiDB-lite"/>
    </source>
</evidence>
<reference evidence="2 3" key="2">
    <citation type="journal article" date="2008" name="Bioinformatics">
        <title>Assembly reconciliation.</title>
        <authorList>
            <person name="Zimin A.V."/>
            <person name="Smith D.R."/>
            <person name="Sutton G."/>
            <person name="Yorke J.A."/>
        </authorList>
    </citation>
    <scope>NUCLEOTIDE SEQUENCE [LARGE SCALE GENOMIC DNA]</scope>
    <source>
        <strain evidence="2 3">TSC#14021-0224.01</strain>
    </source>
</reference>
<name>B3NKU3_DROER</name>
<dbReference type="GO" id="GO:0048599">
    <property type="term" value="P:oocyte development"/>
    <property type="evidence" value="ECO:0007669"/>
    <property type="project" value="EnsemblMetazoa"/>
</dbReference>
<evidence type="ECO:0000313" key="2">
    <source>
        <dbReference type="EMBL" id="EDV54466.2"/>
    </source>
</evidence>
<feature type="region of interest" description="Disordered" evidence="1">
    <location>
        <begin position="936"/>
        <end position="958"/>
    </location>
</feature>
<dbReference type="EMBL" id="CH954179">
    <property type="protein sequence ID" value="EDV54466.2"/>
    <property type="molecule type" value="Genomic_DNA"/>
</dbReference>
<dbReference type="GO" id="GO:0140543">
    <property type="term" value="P:positive regulation of piRNA transcription"/>
    <property type="evidence" value="ECO:0007669"/>
    <property type="project" value="EnsemblMetazoa"/>
</dbReference>
<protein>
    <recommendedName>
        <fullName evidence="4">Protein deadlock</fullName>
    </recommendedName>
</protein>
<feature type="region of interest" description="Disordered" evidence="1">
    <location>
        <begin position="263"/>
        <end position="344"/>
    </location>
</feature>
<proteinExistence type="predicted"/>
<feature type="compositionally biased region" description="Polar residues" evidence="1">
    <location>
        <begin position="157"/>
        <end position="170"/>
    </location>
</feature>
<dbReference type="GO" id="GO:0045478">
    <property type="term" value="P:fusome organization"/>
    <property type="evidence" value="ECO:0007669"/>
    <property type="project" value="EnsemblMetazoa"/>
</dbReference>
<organism evidence="2 3">
    <name type="scientific">Drosophila erecta</name>
    <name type="common">Fruit fly</name>
    <dbReference type="NCBI Taxonomy" id="7220"/>
    <lineage>
        <taxon>Eukaryota</taxon>
        <taxon>Metazoa</taxon>
        <taxon>Ecdysozoa</taxon>
        <taxon>Arthropoda</taxon>
        <taxon>Hexapoda</taxon>
        <taxon>Insecta</taxon>
        <taxon>Pterygota</taxon>
        <taxon>Neoptera</taxon>
        <taxon>Endopterygota</taxon>
        <taxon>Diptera</taxon>
        <taxon>Brachycera</taxon>
        <taxon>Muscomorpha</taxon>
        <taxon>Ephydroidea</taxon>
        <taxon>Drosophilidae</taxon>
        <taxon>Drosophila</taxon>
        <taxon>Sophophora</taxon>
    </lineage>
</organism>
<feature type="region of interest" description="Disordered" evidence="1">
    <location>
        <begin position="394"/>
        <end position="480"/>
    </location>
</feature>
<dbReference type="GO" id="GO:0005634">
    <property type="term" value="C:nucleus"/>
    <property type="evidence" value="ECO:0007669"/>
    <property type="project" value="EnsemblMetazoa"/>
</dbReference>
<dbReference type="GO" id="GO:0007052">
    <property type="term" value="P:mitotic spindle organization"/>
    <property type="evidence" value="ECO:0007669"/>
    <property type="project" value="EnsemblMetazoa"/>
</dbReference>
<evidence type="ECO:0008006" key="4">
    <source>
        <dbReference type="Google" id="ProtNLM"/>
    </source>
</evidence>
<dbReference type="GO" id="GO:0030720">
    <property type="term" value="P:oocyte localization involved in germarium-derived egg chamber formation"/>
    <property type="evidence" value="ECO:0007669"/>
    <property type="project" value="EnsemblMetazoa"/>
</dbReference>
<feature type="compositionally biased region" description="Basic residues" evidence="1">
    <location>
        <begin position="410"/>
        <end position="421"/>
    </location>
</feature>
<dbReference type="OrthoDB" id="7869957at2759"/>
<accession>B3NKU3</accession>
<keyword evidence="3" id="KW-1185">Reference proteome</keyword>
<dbReference type="HOGENOM" id="CLU_292613_0_0_1"/>
<feature type="compositionally biased region" description="Polar residues" evidence="1">
    <location>
        <begin position="936"/>
        <end position="947"/>
    </location>
</feature>
<dbReference type="eggNOG" id="ENOG502T86W">
    <property type="taxonomic scope" value="Eukaryota"/>
</dbReference>
<feature type="region of interest" description="Disordered" evidence="1">
    <location>
        <begin position="110"/>
        <end position="197"/>
    </location>
</feature>
<sequence length="1009" mass="113784">MVTLERTAKVNFHTHVLREKEVLYGWIVENLAKMRMRQKLGCWQQILTLLGTNSMSEQEWNTIFKGFLESWLNPYCIQISCDPSIPIRPEFLVRPRKVLQGNQPGSMAKIPEAVVFPGPTNSTTKSLPREAPSSSKSRDTIVNSTDCESDNGERSPSHSNKSSTYKNPGNSEYAKIWKQGKRHTTASSSKARITKRRDSKLLSMKQRPDTFASVAKGPVPSASAPNGNVFKCREASPHAPDFSTIKTKDSCASPDVLALYLKNSASKPTQRRKSFGPTQDYEASSNKIIKRRNTCIPTDTPQYLKLKTGKGQNSGEKPNYKQQLKTPPPSMRDNVSEESSDECDDQLPLSKLLVKMKSDKPLDLSCKIKLTPKDPSLKTNFTVQSKQSAEMLTIKPKSETTRAKPLRNSAQKRSKQLKQRLKVPPQTTLLQLQDKQSLHEQISQQAENFSKVSGQQNPSTSRVQRNTRQNKMRNSGVKSISAKSLMPAHIPLDYAPNRMHMDQALGDAIKLSGPVGGEEANVDEIDCQLVQSSEFFEKLTRPSTVEVDKSDLIDIFMAGNEELDYEDEDDDVLSMAASWDGLNDEILPELEPIENTKTAEQILQPDPEEVPKMQKINSFRIPKLNAEDLKTQPSVMRSLYEMEELEKNNKESAKPVPLSLVDPPLAESNRKLRDEATAARRAKETLPVFAPPYRIAPESAVALVSANSQVPLPTSAFNEEVSFKEVFGLRCMQSVDNRCISFNCDHTMSSLGEVQRRLLRMDEDNLVNIYRQTIRSFTLFQTYYTSFVDIFEFRHLWQHLLIMLADCRLYKSISAPLLAHAYEALHKCGMQKEAVKCIMEHVWLPCKAHKYRDLMLMTLNILSNANWEDYCDELIKLDKDYNFEIPQKNLITILKSSVDRADKFSNALDLITLHPNSICTNETIMSILNTTSKGYRQNESASASQGTPGAESGPSLIIAPSDDVQPCPPFRRHSTVHNFRHSPIAAHNSNKNNSFHFSNEYANNKNYLD</sequence>
<dbReference type="GO" id="GO:0000792">
    <property type="term" value="C:heterochromatin"/>
    <property type="evidence" value="ECO:0007669"/>
    <property type="project" value="EnsemblMetazoa"/>
</dbReference>
<dbReference type="AlphaFoldDB" id="B3NKU3"/>
<dbReference type="Proteomes" id="UP000008711">
    <property type="component" value="Unassembled WGS sequence"/>
</dbReference>
<feature type="compositionally biased region" description="Polar residues" evidence="1">
    <location>
        <begin position="425"/>
        <end position="480"/>
    </location>
</feature>
<dbReference type="GO" id="GO:0005813">
    <property type="term" value="C:centrosome"/>
    <property type="evidence" value="ECO:0007669"/>
    <property type="project" value="EnsemblMetazoa"/>
</dbReference>
<reference evidence="2 3" key="1">
    <citation type="journal article" date="2007" name="Nature">
        <title>Evolution of genes and genomes on the Drosophila phylogeny.</title>
        <authorList>
            <consortium name="Drosophila 12 Genomes Consortium"/>
            <person name="Clark A.G."/>
            <person name="Eisen M.B."/>
            <person name="Smith D.R."/>
            <person name="Bergman C.M."/>
            <person name="Oliver B."/>
            <person name="Markow T.A."/>
            <person name="Kaufman T.C."/>
            <person name="Kellis M."/>
            <person name="Gelbart W."/>
            <person name="Iyer V.N."/>
            <person name="Pollard D.A."/>
            <person name="Sackton T.B."/>
            <person name="Larracuente A.M."/>
            <person name="Singh N.D."/>
            <person name="Abad J.P."/>
            <person name="Abt D.N."/>
            <person name="Adryan B."/>
            <person name="Aguade M."/>
            <person name="Akashi H."/>
            <person name="Anderson W.W."/>
            <person name="Aquadro C.F."/>
            <person name="Ardell D.H."/>
            <person name="Arguello R."/>
            <person name="Artieri C.G."/>
            <person name="Barbash D.A."/>
            <person name="Barker D."/>
            <person name="Barsanti P."/>
            <person name="Batterham P."/>
            <person name="Batzoglou S."/>
            <person name="Begun D."/>
            <person name="Bhutkar A."/>
            <person name="Blanco E."/>
            <person name="Bosak S.A."/>
            <person name="Bradley R.K."/>
            <person name="Brand A.D."/>
            <person name="Brent M.R."/>
            <person name="Brooks A.N."/>
            <person name="Brown R.H."/>
            <person name="Butlin R.K."/>
            <person name="Caggese C."/>
            <person name="Calvi B.R."/>
            <person name="Bernardo de Carvalho A."/>
            <person name="Caspi A."/>
            <person name="Castrezana S."/>
            <person name="Celniker S.E."/>
            <person name="Chang J.L."/>
            <person name="Chapple C."/>
            <person name="Chatterji S."/>
            <person name="Chinwalla A."/>
            <person name="Civetta A."/>
            <person name="Clifton S.W."/>
            <person name="Comeron J.M."/>
            <person name="Costello J.C."/>
            <person name="Coyne J.A."/>
            <person name="Daub J."/>
            <person name="David R.G."/>
            <person name="Delcher A.L."/>
            <person name="Delehaunty K."/>
            <person name="Do C.B."/>
            <person name="Ebling H."/>
            <person name="Edwards K."/>
            <person name="Eickbush T."/>
            <person name="Evans J.D."/>
            <person name="Filipski A."/>
            <person name="Findeiss S."/>
            <person name="Freyhult E."/>
            <person name="Fulton L."/>
            <person name="Fulton R."/>
            <person name="Garcia A.C."/>
            <person name="Gardiner A."/>
            <person name="Garfield D.A."/>
            <person name="Garvin B.E."/>
            <person name="Gibson G."/>
            <person name="Gilbert D."/>
            <person name="Gnerre S."/>
            <person name="Godfrey J."/>
            <person name="Good R."/>
            <person name="Gotea V."/>
            <person name="Gravely B."/>
            <person name="Greenberg A.J."/>
            <person name="Griffiths-Jones S."/>
            <person name="Gross S."/>
            <person name="Guigo R."/>
            <person name="Gustafson E.A."/>
            <person name="Haerty W."/>
            <person name="Hahn M.W."/>
            <person name="Halligan D.L."/>
            <person name="Halpern A.L."/>
            <person name="Halter G.M."/>
            <person name="Han M.V."/>
            <person name="Heger A."/>
            <person name="Hillier L."/>
            <person name="Hinrichs A.S."/>
            <person name="Holmes I."/>
            <person name="Hoskins R.A."/>
            <person name="Hubisz M.J."/>
            <person name="Hultmark D."/>
            <person name="Huntley M.A."/>
            <person name="Jaffe D.B."/>
            <person name="Jagadeeshan S."/>
            <person name="Jeck W.R."/>
            <person name="Johnson J."/>
            <person name="Jones C.D."/>
            <person name="Jordan W.C."/>
            <person name="Karpen G.H."/>
            <person name="Kataoka E."/>
            <person name="Keightley P.D."/>
            <person name="Kheradpour P."/>
            <person name="Kirkness E.F."/>
            <person name="Koerich L.B."/>
            <person name="Kristiansen K."/>
            <person name="Kudrna D."/>
            <person name="Kulathinal R.J."/>
            <person name="Kumar S."/>
            <person name="Kwok R."/>
            <person name="Lander E."/>
            <person name="Langley C.H."/>
            <person name="Lapoint R."/>
            <person name="Lazzaro B.P."/>
            <person name="Lee S.J."/>
            <person name="Levesque L."/>
            <person name="Li R."/>
            <person name="Lin C.F."/>
            <person name="Lin M.F."/>
            <person name="Lindblad-Toh K."/>
            <person name="Llopart A."/>
            <person name="Long M."/>
            <person name="Low L."/>
            <person name="Lozovsky E."/>
            <person name="Lu J."/>
            <person name="Luo M."/>
            <person name="Machado C.A."/>
            <person name="Makalowski W."/>
            <person name="Marzo M."/>
            <person name="Matsuda M."/>
            <person name="Matzkin L."/>
            <person name="McAllister B."/>
            <person name="McBride C.S."/>
            <person name="McKernan B."/>
            <person name="McKernan K."/>
            <person name="Mendez-Lago M."/>
            <person name="Minx P."/>
            <person name="Mollenhauer M.U."/>
            <person name="Montooth K."/>
            <person name="Mount S.M."/>
            <person name="Mu X."/>
            <person name="Myers E."/>
            <person name="Negre B."/>
            <person name="Newfeld S."/>
            <person name="Nielsen R."/>
            <person name="Noor M.A."/>
            <person name="O'Grady P."/>
            <person name="Pachter L."/>
            <person name="Papaceit M."/>
            <person name="Parisi M.J."/>
            <person name="Parisi M."/>
            <person name="Parts L."/>
            <person name="Pedersen J.S."/>
            <person name="Pesole G."/>
            <person name="Phillippy A.M."/>
            <person name="Ponting C.P."/>
            <person name="Pop M."/>
            <person name="Porcelli D."/>
            <person name="Powell J.R."/>
            <person name="Prohaska S."/>
            <person name="Pruitt K."/>
            <person name="Puig M."/>
            <person name="Quesneville H."/>
            <person name="Ram K.R."/>
            <person name="Rand D."/>
            <person name="Rasmussen M.D."/>
            <person name="Reed L.K."/>
            <person name="Reenan R."/>
            <person name="Reily A."/>
            <person name="Remington K.A."/>
            <person name="Rieger T.T."/>
            <person name="Ritchie M.G."/>
            <person name="Robin C."/>
            <person name="Rogers Y.H."/>
            <person name="Rohde C."/>
            <person name="Rozas J."/>
            <person name="Rubenfield M.J."/>
            <person name="Ruiz A."/>
            <person name="Russo S."/>
            <person name="Salzberg S.L."/>
            <person name="Sanchez-Gracia A."/>
            <person name="Saranga D.J."/>
            <person name="Sato H."/>
            <person name="Schaeffer S.W."/>
            <person name="Schatz M.C."/>
            <person name="Schlenke T."/>
            <person name="Schwartz R."/>
            <person name="Segarra C."/>
            <person name="Singh R.S."/>
            <person name="Sirot L."/>
            <person name="Sirota M."/>
            <person name="Sisneros N.B."/>
            <person name="Smith C.D."/>
            <person name="Smith T.F."/>
            <person name="Spieth J."/>
            <person name="Stage D.E."/>
            <person name="Stark A."/>
            <person name="Stephan W."/>
            <person name="Strausberg R.L."/>
            <person name="Strempel S."/>
            <person name="Sturgill D."/>
            <person name="Sutton G."/>
            <person name="Sutton G.G."/>
            <person name="Tao W."/>
            <person name="Teichmann S."/>
            <person name="Tobari Y.N."/>
            <person name="Tomimura Y."/>
            <person name="Tsolas J.M."/>
            <person name="Valente V.L."/>
            <person name="Venter E."/>
            <person name="Venter J.C."/>
            <person name="Vicario S."/>
            <person name="Vieira F.G."/>
            <person name="Vilella A.J."/>
            <person name="Villasante A."/>
            <person name="Walenz B."/>
            <person name="Wang J."/>
            <person name="Wasserman M."/>
            <person name="Watts T."/>
            <person name="Wilson D."/>
            <person name="Wilson R.K."/>
            <person name="Wing R.A."/>
            <person name="Wolfner M.F."/>
            <person name="Wong A."/>
            <person name="Wong G.K."/>
            <person name="Wu C.I."/>
            <person name="Wu G."/>
            <person name="Yamamoto D."/>
            <person name="Yang H.P."/>
            <person name="Yang S.P."/>
            <person name="Yorke J.A."/>
            <person name="Yoshida K."/>
            <person name="Zdobnov E."/>
            <person name="Zhang P."/>
            <person name="Zhang Y."/>
            <person name="Zimin A.V."/>
            <person name="Baldwin J."/>
            <person name="Abdouelleil A."/>
            <person name="Abdulkadir J."/>
            <person name="Abebe A."/>
            <person name="Abera B."/>
            <person name="Abreu J."/>
            <person name="Acer S.C."/>
            <person name="Aftuck L."/>
            <person name="Alexander A."/>
            <person name="An P."/>
            <person name="Anderson E."/>
            <person name="Anderson S."/>
            <person name="Arachi H."/>
            <person name="Azer M."/>
            <person name="Bachantsang P."/>
            <person name="Barry A."/>
            <person name="Bayul T."/>
            <person name="Berlin A."/>
            <person name="Bessette D."/>
            <person name="Bloom T."/>
            <person name="Blye J."/>
            <person name="Boguslavskiy L."/>
            <person name="Bonnet C."/>
            <person name="Boukhgalter B."/>
            <person name="Bourzgui I."/>
            <person name="Brown A."/>
            <person name="Cahill P."/>
            <person name="Channer S."/>
            <person name="Cheshatsang Y."/>
            <person name="Chuda L."/>
            <person name="Citroen M."/>
            <person name="Collymore A."/>
            <person name="Cooke P."/>
            <person name="Costello M."/>
            <person name="D'Aco K."/>
            <person name="Daza R."/>
            <person name="De Haan G."/>
            <person name="DeGray S."/>
            <person name="DeMaso C."/>
            <person name="Dhargay N."/>
            <person name="Dooley K."/>
            <person name="Dooley E."/>
            <person name="Doricent M."/>
            <person name="Dorje P."/>
            <person name="Dorjee K."/>
            <person name="Dupes A."/>
            <person name="Elong R."/>
            <person name="Falk J."/>
            <person name="Farina A."/>
            <person name="Faro S."/>
            <person name="Ferguson D."/>
            <person name="Fisher S."/>
            <person name="Foley C.D."/>
            <person name="Franke A."/>
            <person name="Friedrich D."/>
            <person name="Gadbois L."/>
            <person name="Gearin G."/>
            <person name="Gearin C.R."/>
            <person name="Giannoukos G."/>
            <person name="Goode T."/>
            <person name="Graham J."/>
            <person name="Grandbois E."/>
            <person name="Grewal S."/>
            <person name="Gyaltsen K."/>
            <person name="Hafez N."/>
            <person name="Hagos B."/>
            <person name="Hall J."/>
            <person name="Henson C."/>
            <person name="Hollinger A."/>
            <person name="Honan T."/>
            <person name="Huard M.D."/>
            <person name="Hughes L."/>
            <person name="Hurhula B."/>
            <person name="Husby M.E."/>
            <person name="Kamat A."/>
            <person name="Kanga B."/>
            <person name="Kashin S."/>
            <person name="Khazanovich D."/>
            <person name="Kisner P."/>
            <person name="Lance K."/>
            <person name="Lara M."/>
            <person name="Lee W."/>
            <person name="Lennon N."/>
            <person name="Letendre F."/>
            <person name="LeVine R."/>
            <person name="Lipovsky A."/>
            <person name="Liu X."/>
            <person name="Liu J."/>
            <person name="Liu S."/>
            <person name="Lokyitsang T."/>
            <person name="Lokyitsang Y."/>
            <person name="Lubonja R."/>
            <person name="Lui A."/>
            <person name="MacDonald P."/>
            <person name="Magnisalis V."/>
            <person name="Maru K."/>
            <person name="Matthews C."/>
            <person name="McCusker W."/>
            <person name="McDonough S."/>
            <person name="Mehta T."/>
            <person name="Meldrim J."/>
            <person name="Meneus L."/>
            <person name="Mihai O."/>
            <person name="Mihalev A."/>
            <person name="Mihova T."/>
            <person name="Mittelman R."/>
            <person name="Mlenga V."/>
            <person name="Montmayeur A."/>
            <person name="Mulrain L."/>
            <person name="Navidi A."/>
            <person name="Naylor J."/>
            <person name="Negash T."/>
            <person name="Nguyen T."/>
            <person name="Nguyen N."/>
            <person name="Nicol R."/>
            <person name="Norbu C."/>
            <person name="Norbu N."/>
            <person name="Novod N."/>
            <person name="O'Neill B."/>
            <person name="Osman S."/>
            <person name="Markiewicz E."/>
            <person name="Oyono O.L."/>
            <person name="Patti C."/>
            <person name="Phunkhang P."/>
            <person name="Pierre F."/>
            <person name="Priest M."/>
            <person name="Raghuraman S."/>
            <person name="Rege F."/>
            <person name="Reyes R."/>
            <person name="Rise C."/>
            <person name="Rogov P."/>
            <person name="Ross K."/>
            <person name="Ryan E."/>
            <person name="Settipalli S."/>
            <person name="Shea T."/>
            <person name="Sherpa N."/>
            <person name="Shi L."/>
            <person name="Shih D."/>
            <person name="Sparrow T."/>
            <person name="Spaulding J."/>
            <person name="Stalker J."/>
            <person name="Stange-Thomann N."/>
            <person name="Stavropoulos S."/>
            <person name="Stone C."/>
            <person name="Strader C."/>
            <person name="Tesfaye S."/>
            <person name="Thomson T."/>
            <person name="Thoulutsang Y."/>
            <person name="Thoulutsang D."/>
            <person name="Topham K."/>
            <person name="Topping I."/>
            <person name="Tsamla T."/>
            <person name="Vassiliev H."/>
            <person name="Vo A."/>
            <person name="Wangchuk T."/>
            <person name="Wangdi T."/>
            <person name="Weiand M."/>
            <person name="Wilkinson J."/>
            <person name="Wilson A."/>
            <person name="Yadav S."/>
            <person name="Young G."/>
            <person name="Yu Q."/>
            <person name="Zembek L."/>
            <person name="Zhong D."/>
            <person name="Zimmer A."/>
            <person name="Zwirko Z."/>
            <person name="Jaffe D.B."/>
            <person name="Alvarez P."/>
            <person name="Brockman W."/>
            <person name="Butler J."/>
            <person name="Chin C."/>
            <person name="Gnerre S."/>
            <person name="Grabherr M."/>
            <person name="Kleber M."/>
            <person name="Mauceli E."/>
            <person name="MacCallum I."/>
        </authorList>
    </citation>
    <scope>NUCLEOTIDE SEQUENCE [LARGE SCALE GENOMIC DNA]</scope>
    <source>
        <strain evidence="2 3">TSC#14021-0224.01</strain>
    </source>
</reference>
<feature type="compositionally biased region" description="Polar residues" evidence="1">
    <location>
        <begin position="310"/>
        <end position="325"/>
    </location>
</feature>
<feature type="compositionally biased region" description="Polar residues" evidence="1">
    <location>
        <begin position="119"/>
        <end position="146"/>
    </location>
</feature>
<dbReference type="GO" id="GO:0030717">
    <property type="term" value="P:oocyte karyosome formation"/>
    <property type="evidence" value="ECO:0007669"/>
    <property type="project" value="EnsemblMetazoa"/>
</dbReference>
<evidence type="ECO:0000313" key="3">
    <source>
        <dbReference type="Proteomes" id="UP000008711"/>
    </source>
</evidence>